<evidence type="ECO:0000313" key="3">
    <source>
        <dbReference type="Proteomes" id="UP001629214"/>
    </source>
</evidence>
<dbReference type="InterPro" id="IPR001633">
    <property type="entry name" value="EAL_dom"/>
</dbReference>
<accession>A0ABW8Z626</accession>
<name>A0ABW8Z626_9BURK</name>
<evidence type="ECO:0000313" key="2">
    <source>
        <dbReference type="EMBL" id="MFL9878497.1"/>
    </source>
</evidence>
<keyword evidence="3" id="KW-1185">Reference proteome</keyword>
<dbReference type="CDD" id="cd01948">
    <property type="entry name" value="EAL"/>
    <property type="match status" value="1"/>
</dbReference>
<feature type="domain" description="EAL" evidence="1">
    <location>
        <begin position="1"/>
        <end position="248"/>
    </location>
</feature>
<dbReference type="PROSITE" id="PS50883">
    <property type="entry name" value="EAL"/>
    <property type="match status" value="1"/>
</dbReference>
<evidence type="ECO:0000259" key="1">
    <source>
        <dbReference type="PROSITE" id="PS50883"/>
    </source>
</evidence>
<dbReference type="InterPro" id="IPR050706">
    <property type="entry name" value="Cyclic-di-GMP_PDE-like"/>
</dbReference>
<proteinExistence type="predicted"/>
<sequence length="255" mass="28940">MPGNGLQRDELELHFQPQQRLRDAELIGFEALVRWRRGGKLVPPAEFIPIAEESGLVIAIGDWVLERACAQILELRAQTGKDFVIAVNISPRQFLHPDFLRKIERLLKETQIDPCTLELEITEGAVMEQTENAIALLHKLRALGLKLSIDDFGTGYSSLSYLKRFPIDKLKIDQSFVRQLKPHSQDSAIVEAVIGLGHTLGINVIAEGVETIDQREWLKRLSCDEIQGYYYSRPLPCENVLPFVLSQFSYPYRTA</sequence>
<dbReference type="RefSeq" id="WP_408167488.1">
    <property type="nucleotide sequence ID" value="NZ_JAQQFR010000005.1"/>
</dbReference>
<dbReference type="PANTHER" id="PTHR33121">
    <property type="entry name" value="CYCLIC DI-GMP PHOSPHODIESTERASE PDEF"/>
    <property type="match status" value="1"/>
</dbReference>
<reference evidence="2 3" key="1">
    <citation type="journal article" date="2024" name="Chem. Sci.">
        <title>Discovery of megapolipeptins by genome mining of a Burkholderiales bacteria collection.</title>
        <authorList>
            <person name="Paulo B.S."/>
            <person name="Recchia M.J.J."/>
            <person name="Lee S."/>
            <person name="Fergusson C.H."/>
            <person name="Romanowski S.B."/>
            <person name="Hernandez A."/>
            <person name="Krull N."/>
            <person name="Liu D.Y."/>
            <person name="Cavanagh H."/>
            <person name="Bos A."/>
            <person name="Gray C.A."/>
            <person name="Murphy B.T."/>
            <person name="Linington R.G."/>
            <person name="Eustaquio A.S."/>
        </authorList>
    </citation>
    <scope>NUCLEOTIDE SEQUENCE [LARGE SCALE GENOMIC DNA]</scope>
    <source>
        <strain evidence="2 3">RL21-008-BIB-B</strain>
    </source>
</reference>
<dbReference type="Gene3D" id="3.20.20.450">
    <property type="entry name" value="EAL domain"/>
    <property type="match status" value="1"/>
</dbReference>
<protein>
    <submittedName>
        <fullName evidence="2">EAL domain-containing protein</fullName>
    </submittedName>
</protein>
<gene>
    <name evidence="2" type="ORF">PQR63_08895</name>
</gene>
<dbReference type="Pfam" id="PF00563">
    <property type="entry name" value="EAL"/>
    <property type="match status" value="1"/>
</dbReference>
<dbReference type="SUPFAM" id="SSF141868">
    <property type="entry name" value="EAL domain-like"/>
    <property type="match status" value="1"/>
</dbReference>
<dbReference type="PANTHER" id="PTHR33121:SF70">
    <property type="entry name" value="SIGNALING PROTEIN YKOW"/>
    <property type="match status" value="1"/>
</dbReference>
<organism evidence="2 3">
    <name type="scientific">Herbaspirillum rhizosphaerae</name>
    <dbReference type="NCBI Taxonomy" id="346179"/>
    <lineage>
        <taxon>Bacteria</taxon>
        <taxon>Pseudomonadati</taxon>
        <taxon>Pseudomonadota</taxon>
        <taxon>Betaproteobacteria</taxon>
        <taxon>Burkholderiales</taxon>
        <taxon>Oxalobacteraceae</taxon>
        <taxon>Herbaspirillum</taxon>
    </lineage>
</organism>
<comment type="caution">
    <text evidence="2">The sequence shown here is derived from an EMBL/GenBank/DDBJ whole genome shotgun (WGS) entry which is preliminary data.</text>
</comment>
<dbReference type="SMART" id="SM00052">
    <property type="entry name" value="EAL"/>
    <property type="match status" value="1"/>
</dbReference>
<dbReference type="InterPro" id="IPR035919">
    <property type="entry name" value="EAL_sf"/>
</dbReference>
<dbReference type="Proteomes" id="UP001629214">
    <property type="component" value="Unassembled WGS sequence"/>
</dbReference>
<dbReference type="EMBL" id="JAQQFR010000005">
    <property type="protein sequence ID" value="MFL9878497.1"/>
    <property type="molecule type" value="Genomic_DNA"/>
</dbReference>